<protein>
    <submittedName>
        <fullName evidence="2">Uncharacterized protein</fullName>
    </submittedName>
</protein>
<sequence length="70" mass="8086">MMGLQLEFVNLDILDKGIFLFPPPCILWRLLLMLLSTLFVVVLWCLHSEPIFISHSVVKKFICLIALLVM</sequence>
<name>A0A2P2Q698_RHIMU</name>
<dbReference type="AlphaFoldDB" id="A0A2P2Q698"/>
<keyword evidence="1" id="KW-0812">Transmembrane</keyword>
<dbReference type="EMBL" id="GGEC01082007">
    <property type="protein sequence ID" value="MBX62491.1"/>
    <property type="molecule type" value="Transcribed_RNA"/>
</dbReference>
<keyword evidence="1" id="KW-0472">Membrane</keyword>
<feature type="transmembrane region" description="Helical" evidence="1">
    <location>
        <begin position="26"/>
        <end position="46"/>
    </location>
</feature>
<accession>A0A2P2Q698</accession>
<keyword evidence="1" id="KW-1133">Transmembrane helix</keyword>
<evidence type="ECO:0000313" key="2">
    <source>
        <dbReference type="EMBL" id="MBX62491.1"/>
    </source>
</evidence>
<reference evidence="2" key="1">
    <citation type="submission" date="2018-02" db="EMBL/GenBank/DDBJ databases">
        <title>Rhizophora mucronata_Transcriptome.</title>
        <authorList>
            <person name="Meera S.P."/>
            <person name="Sreeshan A."/>
            <person name="Augustine A."/>
        </authorList>
    </citation>
    <scope>NUCLEOTIDE SEQUENCE</scope>
    <source>
        <tissue evidence="2">Leaf</tissue>
    </source>
</reference>
<proteinExistence type="predicted"/>
<organism evidence="2">
    <name type="scientific">Rhizophora mucronata</name>
    <name type="common">Asiatic mangrove</name>
    <dbReference type="NCBI Taxonomy" id="61149"/>
    <lineage>
        <taxon>Eukaryota</taxon>
        <taxon>Viridiplantae</taxon>
        <taxon>Streptophyta</taxon>
        <taxon>Embryophyta</taxon>
        <taxon>Tracheophyta</taxon>
        <taxon>Spermatophyta</taxon>
        <taxon>Magnoliopsida</taxon>
        <taxon>eudicotyledons</taxon>
        <taxon>Gunneridae</taxon>
        <taxon>Pentapetalae</taxon>
        <taxon>rosids</taxon>
        <taxon>fabids</taxon>
        <taxon>Malpighiales</taxon>
        <taxon>Rhizophoraceae</taxon>
        <taxon>Rhizophora</taxon>
    </lineage>
</organism>
<evidence type="ECO:0000256" key="1">
    <source>
        <dbReference type="SAM" id="Phobius"/>
    </source>
</evidence>